<dbReference type="InterPro" id="IPR012334">
    <property type="entry name" value="Pectin_lyas_fold"/>
</dbReference>
<keyword evidence="2" id="KW-1185">Reference proteome</keyword>
<organism evidence="1 2">
    <name type="scientific">Flectobacillus roseus</name>
    <dbReference type="NCBI Taxonomy" id="502259"/>
    <lineage>
        <taxon>Bacteria</taxon>
        <taxon>Pseudomonadati</taxon>
        <taxon>Bacteroidota</taxon>
        <taxon>Cytophagia</taxon>
        <taxon>Cytophagales</taxon>
        <taxon>Flectobacillaceae</taxon>
        <taxon>Flectobacillus</taxon>
    </lineage>
</organism>
<evidence type="ECO:0000313" key="2">
    <source>
        <dbReference type="Proteomes" id="UP001236507"/>
    </source>
</evidence>
<reference evidence="1 2" key="1">
    <citation type="submission" date="2023-05" db="EMBL/GenBank/DDBJ databases">
        <title>Novel species of genus Flectobacillus isolated from stream in China.</title>
        <authorList>
            <person name="Lu H."/>
        </authorList>
    </citation>
    <scope>NUCLEOTIDE SEQUENCE [LARGE SCALE GENOMIC DNA]</scope>
    <source>
        <strain evidence="1 2">KCTC 42575</strain>
    </source>
</reference>
<accession>A0ABT6Y3A8</accession>
<evidence type="ECO:0000313" key="1">
    <source>
        <dbReference type="EMBL" id="MDI9858001.1"/>
    </source>
</evidence>
<dbReference type="Proteomes" id="UP001236507">
    <property type="component" value="Unassembled WGS sequence"/>
</dbReference>
<name>A0ABT6Y3A8_9BACT</name>
<comment type="caution">
    <text evidence="1">The sequence shown here is derived from an EMBL/GenBank/DDBJ whole genome shotgun (WGS) entry which is preliminary data.</text>
</comment>
<gene>
    <name evidence="1" type="ORF">QM524_02155</name>
</gene>
<dbReference type="RefSeq" id="WP_283343272.1">
    <property type="nucleotide sequence ID" value="NZ_JASHIF010000002.1"/>
</dbReference>
<dbReference type="Gene3D" id="2.160.20.10">
    <property type="entry name" value="Single-stranded right-handed beta-helix, Pectin lyase-like"/>
    <property type="match status" value="1"/>
</dbReference>
<proteinExistence type="predicted"/>
<dbReference type="SUPFAM" id="SSF51126">
    <property type="entry name" value="Pectin lyase-like"/>
    <property type="match status" value="1"/>
</dbReference>
<dbReference type="EMBL" id="JASHIF010000002">
    <property type="protein sequence ID" value="MDI9858001.1"/>
    <property type="molecule type" value="Genomic_DNA"/>
</dbReference>
<dbReference type="InterPro" id="IPR011050">
    <property type="entry name" value="Pectin_lyase_fold/virulence"/>
</dbReference>
<protein>
    <recommendedName>
        <fullName evidence="3">Pectate lyase superfamily protein domain-containing protein</fullName>
    </recommendedName>
</protein>
<evidence type="ECO:0008006" key="3">
    <source>
        <dbReference type="Google" id="ProtNLM"/>
    </source>
</evidence>
<sequence>MDLIRFLGGKYQVVKTGSEAFLNEMKSGLKIDFMEKLQSGFKVDELRELSNLQTTLFKTFYCNEEGKEGVFRVSQDASNLFDNVGMRIITSAGLALDRVFDYEVKAEWFGAKGDGIHDDAEAINSALFYSRGKVLLDDKVYFIGSNLYIPQYKTLSGIDWSQDDFNVGSTLLLADNVSIIENEKSTICDLSIRYRDQDYKNPKFYTNPTVQLKTLCTIRNINIIGSSGFVKAIANVEKVKISNIFGCVYQNIIDIESCTDIPYISDIHFNPNSLRGFISEFDIVTFVVPILCENLTAFKFGHVDDNKMNNIFVYACKRYVHTYIPEGSTEYSSGDFQITNFGVDICHEAFLFERTMSAFGISISNGFATPLYYIEGQEQALVKLKGNHINGTIIKLDNVNCLGYIPTNHPKYPFWRGVNYYFHNESIGTSNHILVSNSVFNNSASGKLARGFDTAVNCSVCYVNCVNPKNVGEGFQPIGLSQDDNTGNVRRLYKLIKPTNFKSNWINKGGTATPLTVWKDVDGNTNIVGTLDGTSAVDGNIIQLPSEYVPLNNYYSDYQILCGTSLGVLRIYGDGNMVLINGVVQTTINLGHIVLCRMK</sequence>